<name>A0A8S1LEI6_PARPR</name>
<organism evidence="1 2">
    <name type="scientific">Paramecium primaurelia</name>
    <dbReference type="NCBI Taxonomy" id="5886"/>
    <lineage>
        <taxon>Eukaryota</taxon>
        <taxon>Sar</taxon>
        <taxon>Alveolata</taxon>
        <taxon>Ciliophora</taxon>
        <taxon>Intramacronucleata</taxon>
        <taxon>Oligohymenophorea</taxon>
        <taxon>Peniculida</taxon>
        <taxon>Parameciidae</taxon>
        <taxon>Paramecium</taxon>
    </lineage>
</organism>
<reference evidence="1" key="1">
    <citation type="submission" date="2021-01" db="EMBL/GenBank/DDBJ databases">
        <authorList>
            <consortium name="Genoscope - CEA"/>
            <person name="William W."/>
        </authorList>
    </citation>
    <scope>NUCLEOTIDE SEQUENCE</scope>
</reference>
<evidence type="ECO:0000313" key="1">
    <source>
        <dbReference type="EMBL" id="CAD8063973.1"/>
    </source>
</evidence>
<comment type="caution">
    <text evidence="1">The sequence shown here is derived from an EMBL/GenBank/DDBJ whole genome shotgun (WGS) entry which is preliminary data.</text>
</comment>
<gene>
    <name evidence="1" type="ORF">PPRIM_AZ9-3.1.T0350233</name>
</gene>
<keyword evidence="2" id="KW-1185">Reference proteome</keyword>
<dbReference type="EMBL" id="CAJJDM010000034">
    <property type="protein sequence ID" value="CAD8063973.1"/>
    <property type="molecule type" value="Genomic_DNA"/>
</dbReference>
<protein>
    <submittedName>
        <fullName evidence="1">Uncharacterized protein</fullName>
    </submittedName>
</protein>
<proteinExistence type="predicted"/>
<dbReference type="Proteomes" id="UP000688137">
    <property type="component" value="Unassembled WGS sequence"/>
</dbReference>
<accession>A0A8S1LEI6</accession>
<evidence type="ECO:0000313" key="2">
    <source>
        <dbReference type="Proteomes" id="UP000688137"/>
    </source>
</evidence>
<dbReference type="AlphaFoldDB" id="A0A8S1LEI6"/>
<sequence>MQPEYQKTLEYCQQSIRQSYLIRMQNSSAKSSNYINFTQYEILVQFLIQNALFCKSEALRYKTIQMLEQFEKQDHTQLYSIDFLKFNENPLTIEVSPLQSSFQLPLFKQFKTILLNNCQNKQKNHYEYLLNAERKKIQLKVNY</sequence>